<evidence type="ECO:0000256" key="10">
    <source>
        <dbReference type="ARBA" id="ARBA00023235"/>
    </source>
</evidence>
<sequence length="374" mass="39932">MQTMLSSARSFASRLGTNRTAVLLAMGADHADGRIELRGRNNRLRVVWDTTRNDPLYTEQQTVSGAMVRALGGTPFTTPTWRMFRQPVTVHNLGGVPMGSAASPDGEVFGHPGLYVLDGALLPGATAGNPSLTITAVAERCIERAVRRITGDPSWRAPERDSLVPRPIPEDTAVAAVARRAAVLRRPAGVRFSEVMTGTVRLPGPDGLPGAAQLRLSVDIPDLDALIGDPAHSAAVYGTIRVAGPTAQPVMVAGGRLHLLATVDGGPARTMTYQIPFTDDTGRHWLLHGTKHVRRGRRTNPWTATTRLAVAVVDPDERYDAVIPTGRMTITAREAARLLTTIRPTGAGTPATVARFGLFLTGEVGRAFLQGTSR</sequence>
<keyword evidence="10" id="KW-0413">Isomerase</keyword>
<comment type="cofactor">
    <cofactor evidence="1">
        <name>FAD</name>
        <dbReference type="ChEBI" id="CHEBI:57692"/>
    </cofactor>
</comment>
<evidence type="ECO:0000256" key="8">
    <source>
        <dbReference type="ARBA" id="ARBA00023166"/>
    </source>
</evidence>
<dbReference type="InterPro" id="IPR052542">
    <property type="entry name" value="Cholesterol_Oxidase"/>
</dbReference>
<keyword evidence="3" id="KW-0153">Cholesterol metabolism</keyword>
<dbReference type="Pfam" id="PF05199">
    <property type="entry name" value="GMC_oxred_C"/>
    <property type="match status" value="1"/>
</dbReference>
<dbReference type="RefSeq" id="WP_307236237.1">
    <property type="nucleotide sequence ID" value="NZ_JAUSUZ010000001.1"/>
</dbReference>
<keyword evidence="9" id="KW-0753">Steroid metabolism</keyword>
<keyword evidence="7" id="KW-0443">Lipid metabolism</keyword>
<dbReference type="EC" id="5.3.3.1" evidence="11"/>
<dbReference type="EC" id="1.1.3.6" evidence="13"/>
<evidence type="ECO:0000256" key="7">
    <source>
        <dbReference type="ARBA" id="ARBA00023098"/>
    </source>
</evidence>
<name>A0AAE3VWN9_9ACTN</name>
<dbReference type="Proteomes" id="UP001240236">
    <property type="component" value="Unassembled WGS sequence"/>
</dbReference>
<evidence type="ECO:0000256" key="5">
    <source>
        <dbReference type="ARBA" id="ARBA00022827"/>
    </source>
</evidence>
<evidence type="ECO:0000256" key="9">
    <source>
        <dbReference type="ARBA" id="ARBA00023221"/>
    </source>
</evidence>
<dbReference type="PANTHER" id="PTHR47470:SF1">
    <property type="entry name" value="FAD-DEPENDENT OXIDOREDUCTASE 2 FAD BINDING DOMAIN-CONTAINING PROTEIN"/>
    <property type="match status" value="1"/>
</dbReference>
<evidence type="ECO:0000256" key="1">
    <source>
        <dbReference type="ARBA" id="ARBA00001974"/>
    </source>
</evidence>
<feature type="domain" description="Glucose-methanol-choline oxidoreductase C-terminal" evidence="16">
    <location>
        <begin position="88"/>
        <end position="138"/>
    </location>
</feature>
<dbReference type="GO" id="GO:0008203">
    <property type="term" value="P:cholesterol metabolic process"/>
    <property type="evidence" value="ECO:0007669"/>
    <property type="project" value="UniProtKB-KW"/>
</dbReference>
<protein>
    <recommendedName>
        <fullName evidence="14">Cholesterol oxidase</fullName>
        <ecNumber evidence="13">1.1.3.6</ecNumber>
        <ecNumber evidence="11">5.3.3.1</ecNumber>
    </recommendedName>
    <alternativeName>
        <fullName evidence="15">Cholesterol isomerase</fullName>
    </alternativeName>
</protein>
<accession>A0AAE3VWN9</accession>
<evidence type="ECO:0000256" key="15">
    <source>
        <dbReference type="ARBA" id="ARBA00049778"/>
    </source>
</evidence>
<dbReference type="InterPro" id="IPR036188">
    <property type="entry name" value="FAD/NAD-bd_sf"/>
</dbReference>
<dbReference type="AlphaFoldDB" id="A0AAE3VWN9"/>
<evidence type="ECO:0000256" key="4">
    <source>
        <dbReference type="ARBA" id="ARBA00022630"/>
    </source>
</evidence>
<keyword evidence="18" id="KW-1185">Reference proteome</keyword>
<evidence type="ECO:0000256" key="3">
    <source>
        <dbReference type="ARBA" id="ARBA00022548"/>
    </source>
</evidence>
<evidence type="ECO:0000256" key="13">
    <source>
        <dbReference type="ARBA" id="ARBA00049723"/>
    </source>
</evidence>
<comment type="caution">
    <text evidence="17">The sequence shown here is derived from an EMBL/GenBank/DDBJ whole genome shotgun (WGS) entry which is preliminary data.</text>
</comment>
<keyword evidence="8" id="KW-1207">Sterol metabolism</keyword>
<evidence type="ECO:0000256" key="14">
    <source>
        <dbReference type="ARBA" id="ARBA00049744"/>
    </source>
</evidence>
<keyword evidence="4" id="KW-0285">Flavoprotein</keyword>
<evidence type="ECO:0000256" key="11">
    <source>
        <dbReference type="ARBA" id="ARBA00038856"/>
    </source>
</evidence>
<evidence type="ECO:0000259" key="16">
    <source>
        <dbReference type="Pfam" id="PF05199"/>
    </source>
</evidence>
<gene>
    <name evidence="17" type="ORF">J2S42_001326</name>
</gene>
<dbReference type="Gene3D" id="3.50.50.60">
    <property type="entry name" value="FAD/NAD(P)-binding domain"/>
    <property type="match status" value="1"/>
</dbReference>
<dbReference type="PANTHER" id="PTHR47470">
    <property type="entry name" value="CHOLESTEROL OXIDASE"/>
    <property type="match status" value="1"/>
</dbReference>
<evidence type="ECO:0000313" key="17">
    <source>
        <dbReference type="EMBL" id="MDQ0364657.1"/>
    </source>
</evidence>
<keyword evidence="6" id="KW-0560">Oxidoreductase</keyword>
<dbReference type="GO" id="GO:0016995">
    <property type="term" value="F:cholesterol oxidase activity"/>
    <property type="evidence" value="ECO:0007669"/>
    <property type="project" value="UniProtKB-EC"/>
</dbReference>
<organism evidence="17 18">
    <name type="scientific">Catenuloplanes indicus</name>
    <dbReference type="NCBI Taxonomy" id="137267"/>
    <lineage>
        <taxon>Bacteria</taxon>
        <taxon>Bacillati</taxon>
        <taxon>Actinomycetota</taxon>
        <taxon>Actinomycetes</taxon>
        <taxon>Micromonosporales</taxon>
        <taxon>Micromonosporaceae</taxon>
        <taxon>Catenuloplanes</taxon>
    </lineage>
</organism>
<evidence type="ECO:0000256" key="2">
    <source>
        <dbReference type="ARBA" id="ARBA00010790"/>
    </source>
</evidence>
<evidence type="ECO:0000256" key="6">
    <source>
        <dbReference type="ARBA" id="ARBA00023002"/>
    </source>
</evidence>
<dbReference type="InterPro" id="IPR007867">
    <property type="entry name" value="GMC_OxRtase_C"/>
</dbReference>
<dbReference type="SUPFAM" id="SSF51905">
    <property type="entry name" value="FAD/NAD(P)-binding domain"/>
    <property type="match status" value="1"/>
</dbReference>
<evidence type="ECO:0000313" key="18">
    <source>
        <dbReference type="Proteomes" id="UP001240236"/>
    </source>
</evidence>
<dbReference type="EMBL" id="JAUSUZ010000001">
    <property type="protein sequence ID" value="MDQ0364657.1"/>
    <property type="molecule type" value="Genomic_DNA"/>
</dbReference>
<dbReference type="GO" id="GO:0004769">
    <property type="term" value="F:steroid Delta-isomerase activity"/>
    <property type="evidence" value="ECO:0007669"/>
    <property type="project" value="UniProtKB-EC"/>
</dbReference>
<comment type="similarity">
    <text evidence="2">Belongs to the GMC oxidoreductase family.</text>
</comment>
<keyword evidence="5" id="KW-0274">FAD</keyword>
<proteinExistence type="inferred from homology"/>
<reference evidence="17 18" key="1">
    <citation type="submission" date="2023-07" db="EMBL/GenBank/DDBJ databases">
        <title>Sequencing the genomes of 1000 actinobacteria strains.</title>
        <authorList>
            <person name="Klenk H.-P."/>
        </authorList>
    </citation>
    <scope>NUCLEOTIDE SEQUENCE [LARGE SCALE GENOMIC DNA]</scope>
    <source>
        <strain evidence="17 18">DSM 44709</strain>
    </source>
</reference>
<comment type="pathway">
    <text evidence="12">Steroid metabolism; cholesterol degradation.</text>
</comment>
<evidence type="ECO:0000256" key="12">
    <source>
        <dbReference type="ARBA" id="ARBA00049645"/>
    </source>
</evidence>